<comment type="caution">
    <text evidence="8">The sequence shown here is derived from an EMBL/GenBank/DDBJ whole genome shotgun (WGS) entry which is preliminary data.</text>
</comment>
<accession>A0ABP9N9U9</accession>
<sequence>MPLKSLAEYQVTAMQKYHVVNTGYQGITLLYVLKGSVNVTCNEYCQTLQKNDILLINRDTPYQLDSLQANIVLNLEIADAYCVRYYKNYFFSRYILGEMETPDIKKHYVDNIRRLLANIMISYLKESQQSLLEINHSLSHLLLILVSFFREPTSKIDHKALTYSDKIKNAIRFIEDNYNKQISLQQVAQHEYISISYLSRLFKKEVGIGFIEYLNNIKFERATHDLIHTKSPIYRIAEKHGFFDVKQFTKMFKLQYQTTPKKYRIEYQSNQADIIFTPVNHYRKEPQQTESPVAVAELLPLLVNIINTQDLISNEYSSYDEQLIDLTQSTIDDTIPSTPYIIFVGELQELLKENVKQQIALLKETTHINYVEVSHLISGNTILPEFITDEPTPTHSPYYNSDIAIAFLHKHNIALFVRIYHKSFKMFNDIYMNKIIKFLQNYVNHYGLDYVQRWQFIYYIDESEFNPKTAHEFFNSFVQIRQAIQSCIPQCKVGLYCPIINHEGEVESYGAKDLLQQADFLGYASTPDPLSEETSQTVTPDNRVMCLQRKAQKLRTFLKRNDINVPLYLMKWNTFTGNTRHTNGSYFRGALIFQTLLALFQYVNGIGIVLNTEMQQEENKPNHIDTSRIALFYLFNTKRPIFYVLKFLDKLKGRIIARSADYLITENPYGYQMILTNVSVFNPHISIQAHLIQSFQQQRLVSLMGIKPGNYQIKKYTFDQQNGAVYRQYLYFSTKFGYDQEIIEYINRNTVPELAVHDENIKDKWEVLTKLDINAIHFYELKRVE</sequence>
<evidence type="ECO:0000313" key="9">
    <source>
        <dbReference type="Proteomes" id="UP001500171"/>
    </source>
</evidence>
<dbReference type="Proteomes" id="UP001500171">
    <property type="component" value="Unassembled WGS sequence"/>
</dbReference>
<organism evidence="8 9">
    <name type="scientific">Orbus sasakiae</name>
    <dbReference type="NCBI Taxonomy" id="1078475"/>
    <lineage>
        <taxon>Bacteria</taxon>
        <taxon>Pseudomonadati</taxon>
        <taxon>Pseudomonadota</taxon>
        <taxon>Gammaproteobacteria</taxon>
        <taxon>Orbales</taxon>
        <taxon>Orbaceae</taxon>
        <taxon>Orbus</taxon>
    </lineage>
</organism>
<keyword evidence="4" id="KW-0238">DNA-binding</keyword>
<evidence type="ECO:0000256" key="5">
    <source>
        <dbReference type="ARBA" id="ARBA00023163"/>
    </source>
</evidence>
<dbReference type="EMBL" id="BAABHY010000003">
    <property type="protein sequence ID" value="GAA5111540.1"/>
    <property type="molecule type" value="Genomic_DNA"/>
</dbReference>
<dbReference type="Gene3D" id="1.10.10.60">
    <property type="entry name" value="Homeodomain-like"/>
    <property type="match status" value="2"/>
</dbReference>
<dbReference type="Gene3D" id="2.60.40.1500">
    <property type="entry name" value="Glycosyl hydrolase domain, family 39"/>
    <property type="match status" value="1"/>
</dbReference>
<dbReference type="SUPFAM" id="SSF51445">
    <property type="entry name" value="(Trans)glycosidases"/>
    <property type="match status" value="1"/>
</dbReference>
<keyword evidence="3" id="KW-0805">Transcription regulation</keyword>
<dbReference type="Gene3D" id="3.20.20.80">
    <property type="entry name" value="Glycosidases"/>
    <property type="match status" value="1"/>
</dbReference>
<evidence type="ECO:0000256" key="6">
    <source>
        <dbReference type="ARBA" id="ARBA00023295"/>
    </source>
</evidence>
<comment type="similarity">
    <text evidence="1">Belongs to the glycosyl hydrolase 39 family.</text>
</comment>
<evidence type="ECO:0000256" key="4">
    <source>
        <dbReference type="ARBA" id="ARBA00023125"/>
    </source>
</evidence>
<dbReference type="InterPro" id="IPR017853">
    <property type="entry name" value="GH"/>
</dbReference>
<dbReference type="PANTHER" id="PTHR43280">
    <property type="entry name" value="ARAC-FAMILY TRANSCRIPTIONAL REGULATOR"/>
    <property type="match status" value="1"/>
</dbReference>
<evidence type="ECO:0000256" key="1">
    <source>
        <dbReference type="ARBA" id="ARBA00008875"/>
    </source>
</evidence>
<reference evidence="9" key="1">
    <citation type="journal article" date="2019" name="Int. J. Syst. Evol. Microbiol.">
        <title>The Global Catalogue of Microorganisms (GCM) 10K type strain sequencing project: providing services to taxonomists for standard genome sequencing and annotation.</title>
        <authorList>
            <consortium name="The Broad Institute Genomics Platform"/>
            <consortium name="The Broad Institute Genome Sequencing Center for Infectious Disease"/>
            <person name="Wu L."/>
            <person name="Ma J."/>
        </authorList>
    </citation>
    <scope>NUCLEOTIDE SEQUENCE [LARGE SCALE GENOMIC DNA]</scope>
    <source>
        <strain evidence="9">JCM 18050</strain>
    </source>
</reference>
<feature type="domain" description="HTH araC/xylS-type" evidence="7">
    <location>
        <begin position="168"/>
        <end position="266"/>
    </location>
</feature>
<keyword evidence="2" id="KW-0378">Hydrolase</keyword>
<evidence type="ECO:0000313" key="8">
    <source>
        <dbReference type="EMBL" id="GAA5111540.1"/>
    </source>
</evidence>
<dbReference type="RefSeq" id="WP_345491138.1">
    <property type="nucleotide sequence ID" value="NZ_BAABHY010000003.1"/>
</dbReference>
<evidence type="ECO:0000256" key="3">
    <source>
        <dbReference type="ARBA" id="ARBA00023015"/>
    </source>
</evidence>
<dbReference type="InterPro" id="IPR018060">
    <property type="entry name" value="HTH_AraC"/>
</dbReference>
<name>A0ABP9N9U9_9GAMM</name>
<proteinExistence type="inferred from homology"/>
<gene>
    <name evidence="8" type="ORF">GCM10023211_17120</name>
</gene>
<dbReference type="Pfam" id="PF12833">
    <property type="entry name" value="HTH_18"/>
    <property type="match status" value="1"/>
</dbReference>
<protein>
    <recommendedName>
        <fullName evidence="7">HTH araC/xylS-type domain-containing protein</fullName>
    </recommendedName>
</protein>
<evidence type="ECO:0000256" key="2">
    <source>
        <dbReference type="ARBA" id="ARBA00022801"/>
    </source>
</evidence>
<keyword evidence="5" id="KW-0804">Transcription</keyword>
<dbReference type="PROSITE" id="PS01124">
    <property type="entry name" value="HTH_ARAC_FAMILY_2"/>
    <property type="match status" value="1"/>
</dbReference>
<dbReference type="SMART" id="SM00342">
    <property type="entry name" value="HTH_ARAC"/>
    <property type="match status" value="1"/>
</dbReference>
<evidence type="ECO:0000259" key="7">
    <source>
        <dbReference type="PROSITE" id="PS01124"/>
    </source>
</evidence>
<keyword evidence="9" id="KW-1185">Reference proteome</keyword>
<dbReference type="InterPro" id="IPR049166">
    <property type="entry name" value="GH39_cat"/>
</dbReference>
<dbReference type="PANTHER" id="PTHR43280:SF2">
    <property type="entry name" value="HTH-TYPE TRANSCRIPTIONAL REGULATOR EXSA"/>
    <property type="match status" value="1"/>
</dbReference>
<dbReference type="SUPFAM" id="SSF51011">
    <property type="entry name" value="Glycosyl hydrolase domain"/>
    <property type="match status" value="1"/>
</dbReference>
<dbReference type="InterPro" id="IPR009057">
    <property type="entry name" value="Homeodomain-like_sf"/>
</dbReference>
<keyword evidence="6" id="KW-0326">Glycosidase</keyword>
<dbReference type="Pfam" id="PF01229">
    <property type="entry name" value="Glyco_hydro_39"/>
    <property type="match status" value="1"/>
</dbReference>
<dbReference type="SUPFAM" id="SSF46689">
    <property type="entry name" value="Homeodomain-like"/>
    <property type="match status" value="2"/>
</dbReference>